<organism evidence="2 3">
    <name type="scientific">Halorubrum aquaticum</name>
    <dbReference type="NCBI Taxonomy" id="387340"/>
    <lineage>
        <taxon>Archaea</taxon>
        <taxon>Methanobacteriati</taxon>
        <taxon>Methanobacteriota</taxon>
        <taxon>Stenosarchaea group</taxon>
        <taxon>Halobacteria</taxon>
        <taxon>Halobacteriales</taxon>
        <taxon>Haloferacaceae</taxon>
        <taxon>Halorubrum</taxon>
    </lineage>
</organism>
<dbReference type="AlphaFoldDB" id="A0A1I2Z5F6"/>
<dbReference type="PANTHER" id="PTHR40045">
    <property type="entry name" value="YCGG FAMILY PROTEIN"/>
    <property type="match status" value="1"/>
</dbReference>
<name>A0A1I2Z5F6_9EURY</name>
<proteinExistence type="predicted"/>
<accession>A0A1I2Z5F6</accession>
<dbReference type="OrthoDB" id="165320at2157"/>
<sequence length="299" mass="33464">MNEPGTEGVLLDQETLHGRLEDAPGWLREHYRTFRESMLGERDGSPFPCYFGIEVEREGDLLYAACGSTSDPAALLRLRDVLSEYLETYPDHAERAPLAVFFRPPGGDETDPTDATEADYHEALWHVLEFLHVHDPEPWPEDIPTDPDDPYWEFCFGGEPLFPTSRAPFYDERASRYSPVGLEVTFQPRAVFEGITADTEAGERARDAIRSRMEAYDGVCPHADLGDWGAAGDREWKQYLFREDDEESPDECPLRPTREHPKAPAELLERGAWRRFAGSDGAAGGSGESPATVLGVGDD</sequence>
<evidence type="ECO:0000313" key="3">
    <source>
        <dbReference type="Proteomes" id="UP000323537"/>
    </source>
</evidence>
<evidence type="ECO:0000256" key="1">
    <source>
        <dbReference type="SAM" id="MobiDB-lite"/>
    </source>
</evidence>
<feature type="region of interest" description="Disordered" evidence="1">
    <location>
        <begin position="243"/>
        <end position="299"/>
    </location>
</feature>
<protein>
    <recommendedName>
        <fullName evidence="4">YqcI/YcgG family protein</fullName>
    </recommendedName>
</protein>
<dbReference type="Pfam" id="PF08892">
    <property type="entry name" value="YqcI_YcgG"/>
    <property type="match status" value="1"/>
</dbReference>
<feature type="compositionally biased region" description="Basic and acidic residues" evidence="1">
    <location>
        <begin position="252"/>
        <end position="272"/>
    </location>
</feature>
<dbReference type="PANTHER" id="PTHR40045:SF1">
    <property type="entry name" value="YQCI_YCGG FAMILY PROTEIN"/>
    <property type="match status" value="1"/>
</dbReference>
<dbReference type="Proteomes" id="UP000323537">
    <property type="component" value="Unassembled WGS sequence"/>
</dbReference>
<dbReference type="InterPro" id="IPR014988">
    <property type="entry name" value="Uncharacterised_YqcI/YcgG"/>
</dbReference>
<keyword evidence="3" id="KW-1185">Reference proteome</keyword>
<dbReference type="RefSeq" id="WP_149783008.1">
    <property type="nucleotide sequence ID" value="NZ_BAAADP010000001.1"/>
</dbReference>
<gene>
    <name evidence="2" type="ORF">SAMN04488066_101217</name>
</gene>
<evidence type="ECO:0008006" key="4">
    <source>
        <dbReference type="Google" id="ProtNLM"/>
    </source>
</evidence>
<reference evidence="2 3" key="1">
    <citation type="submission" date="2016-10" db="EMBL/GenBank/DDBJ databases">
        <authorList>
            <person name="Varghese N."/>
            <person name="Submissions S."/>
        </authorList>
    </citation>
    <scope>NUCLEOTIDE SEQUENCE [LARGE SCALE GENOMIC DNA]</scope>
    <source>
        <strain evidence="2 3">CGMCC 1.6377</strain>
    </source>
</reference>
<dbReference type="EMBL" id="FOPZ01000001">
    <property type="protein sequence ID" value="SFH32726.1"/>
    <property type="molecule type" value="Genomic_DNA"/>
</dbReference>
<evidence type="ECO:0000313" key="2">
    <source>
        <dbReference type="EMBL" id="SFH32726.1"/>
    </source>
</evidence>